<reference evidence="4" key="1">
    <citation type="submission" date="2016-06" db="UniProtKB">
        <authorList>
            <consortium name="WormBaseParasite"/>
        </authorList>
    </citation>
    <scope>IDENTIFICATION</scope>
</reference>
<gene>
    <name evidence="2" type="ORF">NOO_LOCUS10675</name>
</gene>
<dbReference type="Pfam" id="PF21530">
    <property type="entry name" value="Pif1_2B_dom"/>
    <property type="match status" value="1"/>
</dbReference>
<evidence type="ECO:0000313" key="2">
    <source>
        <dbReference type="EMBL" id="VDM94402.1"/>
    </source>
</evidence>
<dbReference type="STRING" id="42157.A0A182ERA9"/>
<dbReference type="InterPro" id="IPR027417">
    <property type="entry name" value="P-loop_NTPase"/>
</dbReference>
<dbReference type="InterPro" id="IPR049163">
    <property type="entry name" value="Pif1-like_2B_dom"/>
</dbReference>
<organism evidence="4">
    <name type="scientific">Onchocerca ochengi</name>
    <name type="common">Filarial nematode worm</name>
    <dbReference type="NCBI Taxonomy" id="42157"/>
    <lineage>
        <taxon>Eukaryota</taxon>
        <taxon>Metazoa</taxon>
        <taxon>Ecdysozoa</taxon>
        <taxon>Nematoda</taxon>
        <taxon>Chromadorea</taxon>
        <taxon>Rhabditida</taxon>
        <taxon>Spirurina</taxon>
        <taxon>Spiruromorpha</taxon>
        <taxon>Filarioidea</taxon>
        <taxon>Onchocercidae</taxon>
        <taxon>Onchocerca</taxon>
    </lineage>
</organism>
<dbReference type="Proteomes" id="UP000271087">
    <property type="component" value="Unassembled WGS sequence"/>
</dbReference>
<proteinExistence type="predicted"/>
<evidence type="ECO:0000313" key="3">
    <source>
        <dbReference type="Proteomes" id="UP000271087"/>
    </source>
</evidence>
<reference evidence="2 3" key="2">
    <citation type="submission" date="2018-08" db="EMBL/GenBank/DDBJ databases">
        <authorList>
            <person name="Laetsch R D."/>
            <person name="Stevens L."/>
            <person name="Kumar S."/>
            <person name="Blaxter L. M."/>
        </authorList>
    </citation>
    <scope>NUCLEOTIDE SEQUENCE [LARGE SCALE GENOMIC DNA]</scope>
</reference>
<evidence type="ECO:0000313" key="4">
    <source>
        <dbReference type="WBParaSite" id="nOo.2.0.1.t10675-RA"/>
    </source>
</evidence>
<dbReference type="PANTHER" id="PTHR10492:SF57">
    <property type="entry name" value="ATP-DEPENDENT DNA HELICASE"/>
    <property type="match status" value="1"/>
</dbReference>
<name>A0A182ERA9_ONCOC</name>
<dbReference type="OrthoDB" id="10056572at2759"/>
<keyword evidence="3" id="KW-1185">Reference proteome</keyword>
<dbReference type="EMBL" id="UYRW01006394">
    <property type="protein sequence ID" value="VDM94402.1"/>
    <property type="molecule type" value="Genomic_DNA"/>
</dbReference>
<dbReference type="AlphaFoldDB" id="A0A182ERA9"/>
<evidence type="ECO:0000259" key="1">
    <source>
        <dbReference type="Pfam" id="PF21530"/>
    </source>
</evidence>
<accession>A0A182ERA9</accession>
<feature type="domain" description="DNA helicase Pif1-like 2B" evidence="1">
    <location>
        <begin position="12"/>
        <end position="50"/>
    </location>
</feature>
<dbReference type="SUPFAM" id="SSF52540">
    <property type="entry name" value="P-loop containing nucleoside triphosphate hydrolases"/>
    <property type="match status" value="1"/>
</dbReference>
<dbReference type="WBParaSite" id="nOo.2.0.1.t10675-RA">
    <property type="protein sequence ID" value="nOo.2.0.1.t10675-RA"/>
    <property type="gene ID" value="nOo.2.0.1.g10675"/>
</dbReference>
<protein>
    <submittedName>
        <fullName evidence="4">ATP-dependent DNA helicase</fullName>
    </submittedName>
</protein>
<sequence length="258" mass="30060">MEVDEAVNYPTEFLISFDLPGMPPHVLQLKIGVPIIMLRNINQPKFCNCTQFCSKKLMSSVVEVTVLTGPFKVEDEDVLSLLIPMISMDMPFQFKRLQFPMRLMFAFTINKAQGRSSELCSLDLEMDYFSHGQLYVECCRIGKPDNLYIRIDNGTTKNTRTFKQDKEWLKCEQSDASKLEYVRLRACRLCSAASDLLCSKQNERDRLRVAERRQRETGDERQIRFRVQQSRDYNCLAFRYNLADDYSLSPHVLISMTE</sequence>
<dbReference type="PANTHER" id="PTHR10492">
    <property type="match status" value="1"/>
</dbReference>